<dbReference type="CDD" id="cd16461">
    <property type="entry name" value="RING-H2_EL5-like"/>
    <property type="match status" value="1"/>
</dbReference>
<dbReference type="Pfam" id="PF13639">
    <property type="entry name" value="zf-RING_2"/>
    <property type="match status" value="1"/>
</dbReference>
<comment type="pathway">
    <text evidence="2">Protein modification; protein ubiquitination.</text>
</comment>
<dbReference type="InterPro" id="IPR001841">
    <property type="entry name" value="Znf_RING"/>
</dbReference>
<dbReference type="GO" id="GO:0016020">
    <property type="term" value="C:membrane"/>
    <property type="evidence" value="ECO:0007669"/>
    <property type="project" value="UniProtKB-SubCell"/>
</dbReference>
<keyword evidence="9 14" id="KW-1133">Transmembrane helix</keyword>
<dbReference type="PANTHER" id="PTHR45768:SF34">
    <property type="entry name" value="RING-H2 FINGER PROTEIN ATL64"/>
    <property type="match status" value="1"/>
</dbReference>
<dbReference type="PANTHER" id="PTHR45768">
    <property type="entry name" value="E3 UBIQUITIN-PROTEIN LIGASE RNF13-LIKE"/>
    <property type="match status" value="1"/>
</dbReference>
<keyword evidence="10 14" id="KW-0472">Membrane</keyword>
<keyword evidence="17" id="KW-1185">Reference proteome</keyword>
<evidence type="ECO:0000256" key="11">
    <source>
        <dbReference type="ARBA" id="ARBA00024209"/>
    </source>
</evidence>
<feature type="region of interest" description="Disordered" evidence="13">
    <location>
        <begin position="173"/>
        <end position="215"/>
    </location>
</feature>
<keyword evidence="7" id="KW-0833">Ubl conjugation pathway</keyword>
<dbReference type="SMART" id="SM00184">
    <property type="entry name" value="RING"/>
    <property type="match status" value="1"/>
</dbReference>
<feature type="domain" description="RING-type" evidence="15">
    <location>
        <begin position="98"/>
        <end position="140"/>
    </location>
</feature>
<evidence type="ECO:0000256" key="14">
    <source>
        <dbReference type="SAM" id="Phobius"/>
    </source>
</evidence>
<dbReference type="GO" id="GO:0008270">
    <property type="term" value="F:zinc ion binding"/>
    <property type="evidence" value="ECO:0007669"/>
    <property type="project" value="UniProtKB-KW"/>
</dbReference>
<evidence type="ECO:0000256" key="10">
    <source>
        <dbReference type="ARBA" id="ARBA00023136"/>
    </source>
</evidence>
<dbReference type="EMBL" id="JAGYWB010000015">
    <property type="protein sequence ID" value="KAI0497355.1"/>
    <property type="molecule type" value="Genomic_DNA"/>
</dbReference>
<comment type="caution">
    <text evidence="16">The sequence shown here is derived from an EMBL/GenBank/DDBJ whole genome shotgun (WGS) entry which is preliminary data.</text>
</comment>
<evidence type="ECO:0000256" key="8">
    <source>
        <dbReference type="ARBA" id="ARBA00022833"/>
    </source>
</evidence>
<sequence>MQDPYNGKVLLAAVICLSVVILFVILLHLYGRWLLHRSRTAHTNSVFTDFHLRRRSSVDETAAVAVSSRDIGLDSTAVAALPIFVYDGKEQNGKIVDCVVCLSVMEEGEKGRILPRCGHGFHVRCIDVWLMANSTCPICRAPAVEEEDCEVVVVVESNDGVGEVSEVAVVEMEDVEKEESSSSSSSTTTMVGGSLKRMLSRSRSDKRVFPSVLEN</sequence>
<dbReference type="InterPro" id="IPR013083">
    <property type="entry name" value="Znf_RING/FYVE/PHD"/>
</dbReference>
<comment type="similarity">
    <text evidence="11">Belongs to the RING-type zinc finger family. ATL subfamily.</text>
</comment>
<evidence type="ECO:0000256" key="12">
    <source>
        <dbReference type="PROSITE-ProRule" id="PRU00175"/>
    </source>
</evidence>
<dbReference type="SMR" id="A0A8T3ATE0"/>
<feature type="transmembrane region" description="Helical" evidence="14">
    <location>
        <begin position="12"/>
        <end position="30"/>
    </location>
</feature>
<comment type="subcellular location">
    <subcellularLocation>
        <location evidence="1">Membrane</location>
        <topology evidence="1">Single-pass membrane protein</topology>
    </subcellularLocation>
</comment>
<dbReference type="Proteomes" id="UP000829196">
    <property type="component" value="Unassembled WGS sequence"/>
</dbReference>
<keyword evidence="4 14" id="KW-0812">Transmembrane</keyword>
<evidence type="ECO:0000256" key="5">
    <source>
        <dbReference type="ARBA" id="ARBA00022723"/>
    </source>
</evidence>
<evidence type="ECO:0000256" key="1">
    <source>
        <dbReference type="ARBA" id="ARBA00004167"/>
    </source>
</evidence>
<evidence type="ECO:0000259" key="15">
    <source>
        <dbReference type="PROSITE" id="PS50089"/>
    </source>
</evidence>
<keyword evidence="5" id="KW-0479">Metal-binding</keyword>
<evidence type="ECO:0000256" key="6">
    <source>
        <dbReference type="ARBA" id="ARBA00022771"/>
    </source>
</evidence>
<evidence type="ECO:0000313" key="16">
    <source>
        <dbReference type="EMBL" id="KAI0497355.1"/>
    </source>
</evidence>
<keyword evidence="3" id="KW-0808">Transferase</keyword>
<name>A0A8T3ATE0_DENNO</name>
<dbReference type="Gene3D" id="3.30.40.10">
    <property type="entry name" value="Zinc/RING finger domain, C3HC4 (zinc finger)"/>
    <property type="match status" value="1"/>
</dbReference>
<dbReference type="GO" id="GO:0016740">
    <property type="term" value="F:transferase activity"/>
    <property type="evidence" value="ECO:0007669"/>
    <property type="project" value="UniProtKB-KW"/>
</dbReference>
<dbReference type="SUPFAM" id="SSF57850">
    <property type="entry name" value="RING/U-box"/>
    <property type="match status" value="1"/>
</dbReference>
<dbReference type="PROSITE" id="PS50089">
    <property type="entry name" value="ZF_RING_2"/>
    <property type="match status" value="1"/>
</dbReference>
<gene>
    <name evidence="16" type="ORF">KFK09_020578</name>
</gene>
<protein>
    <recommendedName>
        <fullName evidence="15">RING-type domain-containing protein</fullName>
    </recommendedName>
</protein>
<evidence type="ECO:0000256" key="4">
    <source>
        <dbReference type="ARBA" id="ARBA00022692"/>
    </source>
</evidence>
<evidence type="ECO:0000256" key="13">
    <source>
        <dbReference type="SAM" id="MobiDB-lite"/>
    </source>
</evidence>
<dbReference type="OrthoDB" id="8062037at2759"/>
<evidence type="ECO:0000256" key="7">
    <source>
        <dbReference type="ARBA" id="ARBA00022786"/>
    </source>
</evidence>
<accession>A0A8T3ATE0</accession>
<evidence type="ECO:0000313" key="17">
    <source>
        <dbReference type="Proteomes" id="UP000829196"/>
    </source>
</evidence>
<evidence type="ECO:0000256" key="9">
    <source>
        <dbReference type="ARBA" id="ARBA00022989"/>
    </source>
</evidence>
<proteinExistence type="inferred from homology"/>
<keyword evidence="6 12" id="KW-0863">Zinc-finger</keyword>
<evidence type="ECO:0000256" key="2">
    <source>
        <dbReference type="ARBA" id="ARBA00004906"/>
    </source>
</evidence>
<dbReference type="AlphaFoldDB" id="A0A8T3ATE0"/>
<reference evidence="16" key="1">
    <citation type="journal article" date="2022" name="Front. Genet.">
        <title>Chromosome-Scale Assembly of the Dendrobium nobile Genome Provides Insights Into the Molecular Mechanism of the Biosynthesis of the Medicinal Active Ingredient of Dendrobium.</title>
        <authorList>
            <person name="Xu Q."/>
            <person name="Niu S.-C."/>
            <person name="Li K.-L."/>
            <person name="Zheng P.-J."/>
            <person name="Zhang X.-J."/>
            <person name="Jia Y."/>
            <person name="Liu Y."/>
            <person name="Niu Y.-X."/>
            <person name="Yu L.-H."/>
            <person name="Chen D.-F."/>
            <person name="Zhang G.-Q."/>
        </authorList>
    </citation>
    <scope>NUCLEOTIDE SEQUENCE</scope>
    <source>
        <tissue evidence="16">Leaf</tissue>
    </source>
</reference>
<feature type="compositionally biased region" description="Low complexity" evidence="13">
    <location>
        <begin position="181"/>
        <end position="194"/>
    </location>
</feature>
<organism evidence="16 17">
    <name type="scientific">Dendrobium nobile</name>
    <name type="common">Orchid</name>
    <dbReference type="NCBI Taxonomy" id="94219"/>
    <lineage>
        <taxon>Eukaryota</taxon>
        <taxon>Viridiplantae</taxon>
        <taxon>Streptophyta</taxon>
        <taxon>Embryophyta</taxon>
        <taxon>Tracheophyta</taxon>
        <taxon>Spermatophyta</taxon>
        <taxon>Magnoliopsida</taxon>
        <taxon>Liliopsida</taxon>
        <taxon>Asparagales</taxon>
        <taxon>Orchidaceae</taxon>
        <taxon>Epidendroideae</taxon>
        <taxon>Malaxideae</taxon>
        <taxon>Dendrobiinae</taxon>
        <taxon>Dendrobium</taxon>
    </lineage>
</organism>
<keyword evidence="8" id="KW-0862">Zinc</keyword>
<evidence type="ECO:0000256" key="3">
    <source>
        <dbReference type="ARBA" id="ARBA00022679"/>
    </source>
</evidence>